<dbReference type="Proteomes" id="UP000037109">
    <property type="component" value="Unassembled WGS sequence"/>
</dbReference>
<organism evidence="1 2">
    <name type="scientific">Sporosarcina globispora</name>
    <name type="common">Bacillus globisporus</name>
    <dbReference type="NCBI Taxonomy" id="1459"/>
    <lineage>
        <taxon>Bacteria</taxon>
        <taxon>Bacillati</taxon>
        <taxon>Bacillota</taxon>
        <taxon>Bacilli</taxon>
        <taxon>Bacillales</taxon>
        <taxon>Caryophanaceae</taxon>
        <taxon>Sporosarcina</taxon>
    </lineage>
</organism>
<name>A0A0M0GHL0_SPOGL</name>
<accession>A0A0M0GHL0</accession>
<dbReference type="RefSeq" id="WP_053436329.1">
    <property type="nucleotide sequence ID" value="NZ_LGUF01000007.1"/>
</dbReference>
<dbReference type="EMBL" id="LGUF01000007">
    <property type="protein sequence ID" value="KON88942.1"/>
    <property type="molecule type" value="Genomic_DNA"/>
</dbReference>
<keyword evidence="2" id="KW-1185">Reference proteome</keyword>
<reference evidence="2" key="1">
    <citation type="submission" date="2015-07" db="EMBL/GenBank/DDBJ databases">
        <title>Fjat-10036 dsm4.</title>
        <authorList>
            <person name="Liu B."/>
            <person name="Wang J."/>
            <person name="Zhu Y."/>
            <person name="Liu G."/>
            <person name="Chen Q."/>
            <person name="Chen Z."/>
            <person name="Lan J."/>
            <person name="Che J."/>
            <person name="Ge C."/>
            <person name="Shi H."/>
            <person name="Pan Z."/>
            <person name="Liu X."/>
        </authorList>
    </citation>
    <scope>NUCLEOTIDE SEQUENCE [LARGE SCALE GENOMIC DNA]</scope>
    <source>
        <strain evidence="2">DSM 4</strain>
    </source>
</reference>
<dbReference type="OrthoDB" id="2974702at2"/>
<proteinExistence type="predicted"/>
<evidence type="ECO:0000313" key="1">
    <source>
        <dbReference type="EMBL" id="KON88942.1"/>
    </source>
</evidence>
<gene>
    <name evidence="1" type="ORF">AF332_20550</name>
</gene>
<dbReference type="PATRIC" id="fig|1459.3.peg.4536"/>
<evidence type="ECO:0008006" key="3">
    <source>
        <dbReference type="Google" id="ProtNLM"/>
    </source>
</evidence>
<comment type="caution">
    <text evidence="1">The sequence shown here is derived from an EMBL/GenBank/DDBJ whole genome shotgun (WGS) entry which is preliminary data.</text>
</comment>
<protein>
    <recommendedName>
        <fullName evidence="3">Bacteriophage SP-beta YorD domain-containing protein</fullName>
    </recommendedName>
</protein>
<dbReference type="AlphaFoldDB" id="A0A0M0GHL0"/>
<sequence>MFIEARLIDENGFIIDPVIVKDSDVLESNLIKIPVPPLLYKPRWTENGWVEGATEEYIKNEDNRTKGTADMDLLKQENTLLKAQIQASSDRSDFHEEIIAEMAMLVYP</sequence>
<evidence type="ECO:0000313" key="2">
    <source>
        <dbReference type="Proteomes" id="UP000037109"/>
    </source>
</evidence>